<dbReference type="GO" id="GO:0046872">
    <property type="term" value="F:metal ion binding"/>
    <property type="evidence" value="ECO:0007669"/>
    <property type="project" value="UniProtKB-KW"/>
</dbReference>
<evidence type="ECO:0000259" key="16">
    <source>
        <dbReference type="Pfam" id="PF07687"/>
    </source>
</evidence>
<evidence type="ECO:0000256" key="9">
    <source>
        <dbReference type="ARBA" id="ARBA00022833"/>
    </source>
</evidence>
<dbReference type="GO" id="GO:0016020">
    <property type="term" value="C:membrane"/>
    <property type="evidence" value="ECO:0007669"/>
    <property type="project" value="UniProtKB-SubCell"/>
</dbReference>
<evidence type="ECO:0000256" key="4">
    <source>
        <dbReference type="ARBA" id="ARBA00022499"/>
    </source>
</evidence>
<keyword evidence="11" id="KW-1133">Transmembrane helix</keyword>
<dbReference type="PROSITE" id="PS00759">
    <property type="entry name" value="ARGE_DAPE_CPG2_2"/>
    <property type="match status" value="1"/>
</dbReference>
<dbReference type="GO" id="GO:0000328">
    <property type="term" value="C:fungal-type vacuole lumen"/>
    <property type="evidence" value="ECO:0007669"/>
    <property type="project" value="TreeGrafter"/>
</dbReference>
<evidence type="ECO:0000256" key="6">
    <source>
        <dbReference type="ARBA" id="ARBA00022692"/>
    </source>
</evidence>
<dbReference type="FunFam" id="3.40.630.10:FF:000098">
    <property type="entry name" value="Gly-Xaa carboxypeptidase"/>
    <property type="match status" value="1"/>
</dbReference>
<dbReference type="Pfam" id="PF07687">
    <property type="entry name" value="M20_dimer"/>
    <property type="match status" value="1"/>
</dbReference>
<dbReference type="Gene3D" id="3.40.630.10">
    <property type="entry name" value="Zn peptidases"/>
    <property type="match status" value="1"/>
</dbReference>
<dbReference type="Proteomes" id="UP000799776">
    <property type="component" value="Unassembled WGS sequence"/>
</dbReference>
<gene>
    <name evidence="17" type="ORF">K490DRAFT_41417</name>
</gene>
<feature type="binding site" evidence="15">
    <location>
        <position position="261"/>
    </location>
    <ligand>
        <name>Zn(2+)</name>
        <dbReference type="ChEBI" id="CHEBI:29105"/>
        <label>2</label>
    </ligand>
</feature>
<keyword evidence="12" id="KW-0472">Membrane</keyword>
<dbReference type="SUPFAM" id="SSF53187">
    <property type="entry name" value="Zn-dependent exopeptidases"/>
    <property type="match status" value="1"/>
</dbReference>
<dbReference type="SUPFAM" id="SSF55031">
    <property type="entry name" value="Bacterial exopeptidase dimerisation domain"/>
    <property type="match status" value="1"/>
</dbReference>
<comment type="cofactor">
    <cofactor evidence="1">
        <name>Zn(2+)</name>
        <dbReference type="ChEBI" id="CHEBI:29105"/>
    </cofactor>
</comment>
<dbReference type="InterPro" id="IPR047177">
    <property type="entry name" value="Pept_M20A"/>
</dbReference>
<evidence type="ECO:0000256" key="3">
    <source>
        <dbReference type="ARBA" id="ARBA00006247"/>
    </source>
</evidence>
<proteinExistence type="inferred from homology"/>
<dbReference type="InterPro" id="IPR002933">
    <property type="entry name" value="Peptidase_M20"/>
</dbReference>
<dbReference type="PANTHER" id="PTHR45962:SF1">
    <property type="entry name" value="N-FATTY-ACYL-AMINO ACID SYNTHASE_HYDROLASE PM20D1"/>
    <property type="match status" value="1"/>
</dbReference>
<sequence length="574" mass="62054">MVQKPSSLRYRVVAGCLLLALSPFALWFPSPFRTHRGPSTPIASGDPAEILKNGCPQFEPLVPSYTSPSLEKMENFIDTPTFFNQSIQRLSAAVQIETQSFDDMGAIGSDPRWEVFYPFAAYLKATFPLIHSKLALDVVNTHGLIYTWHGTNATLKPTLLMAHQDVVPVPESTIPSWTHPPFAGHFDGEFIWGRGASDCKNQLIAIMTAVELLLATDFTPKRTLILSFGFDEEISGREGAGHLAPFLSQRYGPDSIAVIVDEGAGISTAWGTPFATPGVAEKGYIDVDVVVRMPGGHSSVPPDHNGIGVMSELITLIESNRYTPRLNTGNPYLGLLQCGAQHSPDFPPKLKDLLSTHHTQQCSAKDDPLALEASKQSPATKYLMTTSIAVDVITGGVKVNALPERTVATINHRVNVGEHPSLVRAKLTSLAATVAQKYNLSLHAFTGEADAETPSSITLTALDTELEPAPVTPTEVEGATPWSVLSGTTRGVYAAQDVIMAPGMSTGNTDTRYYWDLTRHIFRYGPGWDGVVGGGKGGLGNAHTVDERVSVGAHVNGVRWFGRFVRNMDEVVLE</sequence>
<keyword evidence="8" id="KW-0378">Hydrolase</keyword>
<dbReference type="InterPro" id="IPR011650">
    <property type="entry name" value="Peptidase_M20_dimer"/>
</dbReference>
<comment type="caution">
    <text evidence="17">The sequence shown here is derived from an EMBL/GenBank/DDBJ whole genome shotgun (WGS) entry which is preliminary data.</text>
</comment>
<dbReference type="Pfam" id="PF01546">
    <property type="entry name" value="Peptidase_M20"/>
    <property type="match status" value="1"/>
</dbReference>
<evidence type="ECO:0000256" key="15">
    <source>
        <dbReference type="PIRSR" id="PIRSR037217-2"/>
    </source>
</evidence>
<feature type="binding site" evidence="15">
    <location>
        <position position="233"/>
    </location>
    <ligand>
        <name>Zn(2+)</name>
        <dbReference type="ChEBI" id="CHEBI:29105"/>
        <label>1</label>
    </ligand>
</feature>
<evidence type="ECO:0000256" key="12">
    <source>
        <dbReference type="ARBA" id="ARBA00023136"/>
    </source>
</evidence>
<evidence type="ECO:0000256" key="8">
    <source>
        <dbReference type="ARBA" id="ARBA00022801"/>
    </source>
</evidence>
<feature type="binding site" evidence="15">
    <location>
        <position position="198"/>
    </location>
    <ligand>
        <name>Zn(2+)</name>
        <dbReference type="ChEBI" id="CHEBI:29105"/>
        <label>2</label>
    </ligand>
</feature>
<feature type="binding site" evidence="15">
    <location>
        <position position="163"/>
    </location>
    <ligand>
        <name>Zn(2+)</name>
        <dbReference type="ChEBI" id="CHEBI:29105"/>
        <label>2</label>
    </ligand>
</feature>
<reference evidence="17" key="1">
    <citation type="journal article" date="2020" name="Stud. Mycol.">
        <title>101 Dothideomycetes genomes: a test case for predicting lifestyles and emergence of pathogens.</title>
        <authorList>
            <person name="Haridas S."/>
            <person name="Albert R."/>
            <person name="Binder M."/>
            <person name="Bloem J."/>
            <person name="Labutti K."/>
            <person name="Salamov A."/>
            <person name="Andreopoulos B."/>
            <person name="Baker S."/>
            <person name="Barry K."/>
            <person name="Bills G."/>
            <person name="Bluhm B."/>
            <person name="Cannon C."/>
            <person name="Castanera R."/>
            <person name="Culley D."/>
            <person name="Daum C."/>
            <person name="Ezra D."/>
            <person name="Gonzalez J."/>
            <person name="Henrissat B."/>
            <person name="Kuo A."/>
            <person name="Liang C."/>
            <person name="Lipzen A."/>
            <person name="Lutzoni F."/>
            <person name="Magnuson J."/>
            <person name="Mondo S."/>
            <person name="Nolan M."/>
            <person name="Ohm R."/>
            <person name="Pangilinan J."/>
            <person name="Park H.-J."/>
            <person name="Ramirez L."/>
            <person name="Alfaro M."/>
            <person name="Sun H."/>
            <person name="Tritt A."/>
            <person name="Yoshinaga Y."/>
            <person name="Zwiers L.-H."/>
            <person name="Turgeon B."/>
            <person name="Goodwin S."/>
            <person name="Spatafora J."/>
            <person name="Crous P."/>
            <person name="Grigoriev I."/>
        </authorList>
    </citation>
    <scope>NUCLEOTIDE SEQUENCE</scope>
    <source>
        <strain evidence="17">CBS 121410</strain>
    </source>
</reference>
<comment type="similarity">
    <text evidence="3">Belongs to the peptidase M20A family.</text>
</comment>
<keyword evidence="4" id="KW-1017">Isopeptide bond</keyword>
<feature type="binding site" evidence="15">
    <location>
        <position position="198"/>
    </location>
    <ligand>
        <name>Zn(2+)</name>
        <dbReference type="ChEBI" id="CHEBI:29105"/>
        <label>1</label>
    </ligand>
</feature>
<keyword evidence="9 15" id="KW-0862">Zinc</keyword>
<dbReference type="AlphaFoldDB" id="A0A9P4M050"/>
<dbReference type="GO" id="GO:0004181">
    <property type="term" value="F:metallocarboxypeptidase activity"/>
    <property type="evidence" value="ECO:0007669"/>
    <property type="project" value="InterPro"/>
</dbReference>
<dbReference type="InterPro" id="IPR036264">
    <property type="entry name" value="Bact_exopeptidase_dim_dom"/>
</dbReference>
<feature type="domain" description="Peptidase M20 dimerisation" evidence="16">
    <location>
        <begin position="279"/>
        <end position="438"/>
    </location>
</feature>
<evidence type="ECO:0000313" key="18">
    <source>
        <dbReference type="Proteomes" id="UP000799776"/>
    </source>
</evidence>
<dbReference type="EMBL" id="ML978719">
    <property type="protein sequence ID" value="KAF2087553.1"/>
    <property type="molecule type" value="Genomic_DNA"/>
</dbReference>
<keyword evidence="10" id="KW-0832">Ubl conjugation</keyword>
<dbReference type="PIRSF" id="PIRSF037217">
    <property type="entry name" value="Carboxypeptidase_S"/>
    <property type="match status" value="1"/>
</dbReference>
<evidence type="ECO:0000256" key="10">
    <source>
        <dbReference type="ARBA" id="ARBA00022843"/>
    </source>
</evidence>
<name>A0A9P4M050_9PEZI</name>
<evidence type="ECO:0000256" key="14">
    <source>
        <dbReference type="PIRSR" id="PIRSR037217-1"/>
    </source>
</evidence>
<protein>
    <submittedName>
        <fullName evidence="17">Peptidase family M20/M25/M40</fullName>
    </submittedName>
</protein>
<dbReference type="PANTHER" id="PTHR45962">
    <property type="entry name" value="N-FATTY-ACYL-AMINO ACID SYNTHASE/HYDROLASE PM20D1"/>
    <property type="match status" value="1"/>
</dbReference>
<dbReference type="Gene3D" id="3.30.70.360">
    <property type="match status" value="1"/>
</dbReference>
<dbReference type="OrthoDB" id="3064516at2759"/>
<evidence type="ECO:0000313" key="17">
    <source>
        <dbReference type="EMBL" id="KAF2087553.1"/>
    </source>
</evidence>
<evidence type="ECO:0000256" key="13">
    <source>
        <dbReference type="ARBA" id="ARBA00023180"/>
    </source>
</evidence>
<keyword evidence="18" id="KW-1185">Reference proteome</keyword>
<evidence type="ECO:0000256" key="2">
    <source>
        <dbReference type="ARBA" id="ARBA00004167"/>
    </source>
</evidence>
<comment type="subcellular location">
    <subcellularLocation>
        <location evidence="2">Membrane</location>
        <topology evidence="2">Single-pass membrane protein</topology>
    </subcellularLocation>
</comment>
<evidence type="ECO:0000256" key="1">
    <source>
        <dbReference type="ARBA" id="ARBA00001947"/>
    </source>
</evidence>
<organism evidence="17 18">
    <name type="scientific">Saccharata proteae CBS 121410</name>
    <dbReference type="NCBI Taxonomy" id="1314787"/>
    <lineage>
        <taxon>Eukaryota</taxon>
        <taxon>Fungi</taxon>
        <taxon>Dikarya</taxon>
        <taxon>Ascomycota</taxon>
        <taxon>Pezizomycotina</taxon>
        <taxon>Dothideomycetes</taxon>
        <taxon>Dothideomycetes incertae sedis</taxon>
        <taxon>Botryosphaeriales</taxon>
        <taxon>Saccharataceae</taxon>
        <taxon>Saccharata</taxon>
    </lineage>
</organism>
<evidence type="ECO:0000256" key="7">
    <source>
        <dbReference type="ARBA" id="ARBA00022723"/>
    </source>
</evidence>
<feature type="active site" description="Proton acceptor" evidence="14">
    <location>
        <position position="232"/>
    </location>
</feature>
<keyword evidence="5" id="KW-0645">Protease</keyword>
<keyword evidence="6" id="KW-0812">Transmembrane</keyword>
<keyword evidence="7 15" id="KW-0479">Metal-binding</keyword>
<dbReference type="GO" id="GO:0051603">
    <property type="term" value="P:proteolysis involved in protein catabolic process"/>
    <property type="evidence" value="ECO:0007669"/>
    <property type="project" value="TreeGrafter"/>
</dbReference>
<feature type="binding site" evidence="15">
    <location>
        <position position="543"/>
    </location>
    <ligand>
        <name>Zn(2+)</name>
        <dbReference type="ChEBI" id="CHEBI:29105"/>
        <label>1</label>
    </ligand>
</feature>
<keyword evidence="13" id="KW-0325">Glycoprotein</keyword>
<feature type="active site" evidence="14">
    <location>
        <position position="165"/>
    </location>
</feature>
<dbReference type="CDD" id="cd05674">
    <property type="entry name" value="M20_yscS"/>
    <property type="match status" value="1"/>
</dbReference>
<dbReference type="InterPro" id="IPR001261">
    <property type="entry name" value="ArgE/DapE_CS"/>
</dbReference>
<accession>A0A9P4M050</accession>
<evidence type="ECO:0000256" key="5">
    <source>
        <dbReference type="ARBA" id="ARBA00022670"/>
    </source>
</evidence>
<dbReference type="InterPro" id="IPR017141">
    <property type="entry name" value="Pept_M20_carboxypep"/>
</dbReference>
<evidence type="ECO:0000256" key="11">
    <source>
        <dbReference type="ARBA" id="ARBA00022989"/>
    </source>
</evidence>